<protein>
    <recommendedName>
        <fullName evidence="7">Transcription factor domain-containing protein</fullName>
    </recommendedName>
</protein>
<keyword evidence="4" id="KW-0539">Nucleus</keyword>
<dbReference type="InterPro" id="IPR050613">
    <property type="entry name" value="Sec_Metabolite_Reg"/>
</dbReference>
<comment type="subcellular location">
    <subcellularLocation>
        <location evidence="1">Nucleus</location>
    </subcellularLocation>
</comment>
<evidence type="ECO:0000313" key="5">
    <source>
        <dbReference type="EMBL" id="OKP00495.1"/>
    </source>
</evidence>
<comment type="caution">
    <text evidence="5">The sequence shown here is derived from an EMBL/GenBank/DDBJ whole genome shotgun (WGS) entry which is preliminary data.</text>
</comment>
<sequence length="320" mass="36277">MATKKPGNANDEDLFDGMSSIGKPLDQPTIMSYFIQRIRLGEICREITDKFPLLETDFGNPDFEQIKEIDRRMCEFSQSLPPFLHLNYDMSGIADSDPSRSHGITIYRYVINSMLHTQRCRLHLPYLSRGQDLYSYSRDACLEAARMVIRTEAQLSSEDISFAMTRLRFSGSLLCVCMAIIALLMDLCRNKSLQPDEDQERRAEIQNALRILEEGKSQSSFADKLLDTFNSILQRSKVPLPSERRTTRSKNANRLKSPVPVDSALITGRSDLLDTEAMVTEPVPTLSDDIWQAFDATADPTTLFDWNSLLSELDAPFLSV</sequence>
<keyword evidence="3" id="KW-0804">Transcription</keyword>
<dbReference type="GO" id="GO:0005634">
    <property type="term" value="C:nucleus"/>
    <property type="evidence" value="ECO:0007669"/>
    <property type="project" value="UniProtKB-SubCell"/>
</dbReference>
<gene>
    <name evidence="5" type="ORF">PENSUB_7952</name>
</gene>
<dbReference type="CDD" id="cd12148">
    <property type="entry name" value="fungal_TF_MHR"/>
    <property type="match status" value="1"/>
</dbReference>
<keyword evidence="2" id="KW-0805">Transcription regulation</keyword>
<dbReference type="EMBL" id="MNBE01000647">
    <property type="protein sequence ID" value="OKP00495.1"/>
    <property type="molecule type" value="Genomic_DNA"/>
</dbReference>
<keyword evidence="6" id="KW-1185">Reference proteome</keyword>
<dbReference type="Proteomes" id="UP000186955">
    <property type="component" value="Unassembled WGS sequence"/>
</dbReference>
<evidence type="ECO:0000256" key="1">
    <source>
        <dbReference type="ARBA" id="ARBA00004123"/>
    </source>
</evidence>
<organism evidence="5 6">
    <name type="scientific">Penicillium subrubescens</name>
    <dbReference type="NCBI Taxonomy" id="1316194"/>
    <lineage>
        <taxon>Eukaryota</taxon>
        <taxon>Fungi</taxon>
        <taxon>Dikarya</taxon>
        <taxon>Ascomycota</taxon>
        <taxon>Pezizomycotina</taxon>
        <taxon>Eurotiomycetes</taxon>
        <taxon>Eurotiomycetidae</taxon>
        <taxon>Eurotiales</taxon>
        <taxon>Aspergillaceae</taxon>
        <taxon>Penicillium</taxon>
    </lineage>
</organism>
<dbReference type="PANTHER" id="PTHR31001:SF90">
    <property type="entry name" value="CENTROMERE DNA-BINDING PROTEIN COMPLEX CBF3 SUBUNIT B"/>
    <property type="match status" value="1"/>
</dbReference>
<evidence type="ECO:0000256" key="2">
    <source>
        <dbReference type="ARBA" id="ARBA00023015"/>
    </source>
</evidence>
<evidence type="ECO:0000313" key="6">
    <source>
        <dbReference type="Proteomes" id="UP000186955"/>
    </source>
</evidence>
<name>A0A1Q5TJV2_9EURO</name>
<dbReference type="STRING" id="1316194.A0A1Q5TJV2"/>
<dbReference type="PANTHER" id="PTHR31001">
    <property type="entry name" value="UNCHARACTERIZED TRANSCRIPTIONAL REGULATORY PROTEIN"/>
    <property type="match status" value="1"/>
</dbReference>
<evidence type="ECO:0000256" key="4">
    <source>
        <dbReference type="ARBA" id="ARBA00023242"/>
    </source>
</evidence>
<dbReference type="AlphaFoldDB" id="A0A1Q5TJV2"/>
<accession>A0A1Q5TJV2</accession>
<reference evidence="5 6" key="1">
    <citation type="submission" date="2016-10" db="EMBL/GenBank/DDBJ databases">
        <title>Genome sequence of the ascomycete fungus Penicillium subrubescens.</title>
        <authorList>
            <person name="De Vries R.P."/>
            <person name="Peng M."/>
            <person name="Dilokpimol A."/>
            <person name="Hilden K."/>
            <person name="Makela M.R."/>
            <person name="Grigoriev I."/>
            <person name="Riley R."/>
            <person name="Granchi Z."/>
        </authorList>
    </citation>
    <scope>NUCLEOTIDE SEQUENCE [LARGE SCALE GENOMIC DNA]</scope>
    <source>
        <strain evidence="5 6">CBS 132785</strain>
    </source>
</reference>
<evidence type="ECO:0000256" key="3">
    <source>
        <dbReference type="ARBA" id="ARBA00023163"/>
    </source>
</evidence>
<evidence type="ECO:0008006" key="7">
    <source>
        <dbReference type="Google" id="ProtNLM"/>
    </source>
</evidence>
<proteinExistence type="predicted"/>